<feature type="region of interest" description="Disordered" evidence="1">
    <location>
        <begin position="1"/>
        <end position="36"/>
    </location>
</feature>
<comment type="caution">
    <text evidence="2">The sequence shown here is derived from an EMBL/GenBank/DDBJ whole genome shotgun (WGS) entry which is preliminary data.</text>
</comment>
<sequence length="81" mass="9472">MLTFNRAPDASTALKEPDAITIRPPRHHDFTPPQLQGGDWHGRAHFDLVPRHLFWWMFQTSCSKTIPSLLQDQYIVLELYL</sequence>
<dbReference type="AlphaFoldDB" id="A0AAV4ML92"/>
<gene>
    <name evidence="2" type="ORF">CEXT_176291</name>
</gene>
<organism evidence="2 3">
    <name type="scientific">Caerostris extrusa</name>
    <name type="common">Bark spider</name>
    <name type="synonym">Caerostris bankana</name>
    <dbReference type="NCBI Taxonomy" id="172846"/>
    <lineage>
        <taxon>Eukaryota</taxon>
        <taxon>Metazoa</taxon>
        <taxon>Ecdysozoa</taxon>
        <taxon>Arthropoda</taxon>
        <taxon>Chelicerata</taxon>
        <taxon>Arachnida</taxon>
        <taxon>Araneae</taxon>
        <taxon>Araneomorphae</taxon>
        <taxon>Entelegynae</taxon>
        <taxon>Araneoidea</taxon>
        <taxon>Araneidae</taxon>
        <taxon>Caerostris</taxon>
    </lineage>
</organism>
<evidence type="ECO:0000256" key="1">
    <source>
        <dbReference type="SAM" id="MobiDB-lite"/>
    </source>
</evidence>
<evidence type="ECO:0000313" key="2">
    <source>
        <dbReference type="EMBL" id="GIX72630.1"/>
    </source>
</evidence>
<evidence type="ECO:0000313" key="3">
    <source>
        <dbReference type="Proteomes" id="UP001054945"/>
    </source>
</evidence>
<dbReference type="Proteomes" id="UP001054945">
    <property type="component" value="Unassembled WGS sequence"/>
</dbReference>
<reference evidence="2 3" key="1">
    <citation type="submission" date="2021-06" db="EMBL/GenBank/DDBJ databases">
        <title>Caerostris extrusa draft genome.</title>
        <authorList>
            <person name="Kono N."/>
            <person name="Arakawa K."/>
        </authorList>
    </citation>
    <scope>NUCLEOTIDE SEQUENCE [LARGE SCALE GENOMIC DNA]</scope>
</reference>
<dbReference type="EMBL" id="BPLR01002334">
    <property type="protein sequence ID" value="GIX72630.1"/>
    <property type="molecule type" value="Genomic_DNA"/>
</dbReference>
<name>A0AAV4ML92_CAEEX</name>
<proteinExistence type="predicted"/>
<protein>
    <submittedName>
        <fullName evidence="2">Uncharacterized protein</fullName>
    </submittedName>
</protein>
<keyword evidence="3" id="KW-1185">Reference proteome</keyword>
<accession>A0AAV4ML92</accession>